<name>A0A7I7SB93_9MYCO</name>
<gene>
    <name evidence="1" type="ORF">B8W67_05495</name>
</gene>
<dbReference type="AlphaFoldDB" id="A0A7I7SB93"/>
<evidence type="ECO:0000313" key="1">
    <source>
        <dbReference type="EMBL" id="OSC34703.1"/>
    </source>
</evidence>
<dbReference type="RefSeq" id="WP_085302687.1">
    <property type="nucleotide sequence ID" value="NZ_AP022594.1"/>
</dbReference>
<keyword evidence="2" id="KW-1185">Reference proteome</keyword>
<dbReference type="OrthoDB" id="9981539at2"/>
<organism evidence="1 2">
    <name type="scientific">Mycolicibacillus koreensis</name>
    <dbReference type="NCBI Taxonomy" id="1069220"/>
    <lineage>
        <taxon>Bacteria</taxon>
        <taxon>Bacillati</taxon>
        <taxon>Actinomycetota</taxon>
        <taxon>Actinomycetes</taxon>
        <taxon>Mycobacteriales</taxon>
        <taxon>Mycobacteriaceae</taxon>
        <taxon>Mycolicibacillus</taxon>
    </lineage>
</organism>
<proteinExistence type="predicted"/>
<dbReference type="EMBL" id="NCXO01000008">
    <property type="protein sequence ID" value="OSC34703.1"/>
    <property type="molecule type" value="Genomic_DNA"/>
</dbReference>
<sequence length="84" mass="9323">MATVAEHQRALDLYAAAAYWLMELGGDELASRLEAQLQRRAVAAGASVEQLHDARDYARDCVLLRNRPLMAGASFEAFEREASR</sequence>
<reference evidence="1 2" key="1">
    <citation type="submission" date="2017-04" db="EMBL/GenBank/DDBJ databases">
        <title>The new phylogeny of genus Mycobacterium.</title>
        <authorList>
            <person name="Tortoli E."/>
            <person name="Trovato A."/>
            <person name="Cirillo D.M."/>
        </authorList>
    </citation>
    <scope>NUCLEOTIDE SEQUENCE [LARGE SCALE GENOMIC DNA]</scope>
    <source>
        <strain evidence="1 2">KCTC 19819</strain>
    </source>
</reference>
<protein>
    <submittedName>
        <fullName evidence="1">Uncharacterized protein</fullName>
    </submittedName>
</protein>
<accession>A0A7I7SB93</accession>
<comment type="caution">
    <text evidence="1">The sequence shown here is derived from an EMBL/GenBank/DDBJ whole genome shotgun (WGS) entry which is preliminary data.</text>
</comment>
<evidence type="ECO:0000313" key="2">
    <source>
        <dbReference type="Proteomes" id="UP000193577"/>
    </source>
</evidence>
<dbReference type="Proteomes" id="UP000193577">
    <property type="component" value="Unassembled WGS sequence"/>
</dbReference>